<keyword evidence="2" id="KW-0732">Signal</keyword>
<dbReference type="EMBL" id="JBHUIM010000001">
    <property type="protein sequence ID" value="MFD2246630.1"/>
    <property type="molecule type" value="Genomic_DNA"/>
</dbReference>
<organism evidence="3 4">
    <name type="scientific">Pontibacter ruber</name>
    <dbReference type="NCBI Taxonomy" id="1343895"/>
    <lineage>
        <taxon>Bacteria</taxon>
        <taxon>Pseudomonadati</taxon>
        <taxon>Bacteroidota</taxon>
        <taxon>Cytophagia</taxon>
        <taxon>Cytophagales</taxon>
        <taxon>Hymenobacteraceae</taxon>
        <taxon>Pontibacter</taxon>
    </lineage>
</organism>
<name>A0ABW5CX51_9BACT</name>
<evidence type="ECO:0000256" key="1">
    <source>
        <dbReference type="SAM" id="MobiDB-lite"/>
    </source>
</evidence>
<feature type="compositionally biased region" description="Basic and acidic residues" evidence="1">
    <location>
        <begin position="74"/>
        <end position="118"/>
    </location>
</feature>
<feature type="chain" id="PRO_5046754937" evidence="2">
    <location>
        <begin position="23"/>
        <end position="149"/>
    </location>
</feature>
<comment type="caution">
    <text evidence="3">The sequence shown here is derived from an EMBL/GenBank/DDBJ whole genome shotgun (WGS) entry which is preliminary data.</text>
</comment>
<sequence length="149" mass="18111">MKKLITLLLVGIMAFGAQVATADSHDGDKGKGKKKGRPSFVDEKHRAHAEWKREKEYEKARKKQNKDYDDDDRWEDRRRDDDDRWEDSRREDERRREDETREQRRERERWESREEQRRPSRNRSLGEILQEGVRNGEIGNRAPESYRKN</sequence>
<evidence type="ECO:0000256" key="2">
    <source>
        <dbReference type="SAM" id="SignalP"/>
    </source>
</evidence>
<reference evidence="4" key="1">
    <citation type="journal article" date="2019" name="Int. J. Syst. Evol. Microbiol.">
        <title>The Global Catalogue of Microorganisms (GCM) 10K type strain sequencing project: providing services to taxonomists for standard genome sequencing and annotation.</title>
        <authorList>
            <consortium name="The Broad Institute Genomics Platform"/>
            <consortium name="The Broad Institute Genome Sequencing Center for Infectious Disease"/>
            <person name="Wu L."/>
            <person name="Ma J."/>
        </authorList>
    </citation>
    <scope>NUCLEOTIDE SEQUENCE [LARGE SCALE GENOMIC DNA]</scope>
    <source>
        <strain evidence="4">CGMCC 4.1782</strain>
    </source>
</reference>
<protein>
    <submittedName>
        <fullName evidence="3">Uncharacterized protein</fullName>
    </submittedName>
</protein>
<evidence type="ECO:0000313" key="3">
    <source>
        <dbReference type="EMBL" id="MFD2246630.1"/>
    </source>
</evidence>
<dbReference type="RefSeq" id="WP_250428411.1">
    <property type="nucleotide sequence ID" value="NZ_JALPRR010000001.1"/>
</dbReference>
<feature type="compositionally biased region" description="Basic and acidic residues" evidence="1">
    <location>
        <begin position="40"/>
        <end position="59"/>
    </location>
</feature>
<dbReference type="Proteomes" id="UP001597374">
    <property type="component" value="Unassembled WGS sequence"/>
</dbReference>
<accession>A0ABW5CX51</accession>
<keyword evidence="4" id="KW-1185">Reference proteome</keyword>
<feature type="region of interest" description="Disordered" evidence="1">
    <location>
        <begin position="21"/>
        <end position="149"/>
    </location>
</feature>
<proteinExistence type="predicted"/>
<feature type="signal peptide" evidence="2">
    <location>
        <begin position="1"/>
        <end position="22"/>
    </location>
</feature>
<gene>
    <name evidence="3" type="ORF">ACFSKP_10220</name>
</gene>
<evidence type="ECO:0000313" key="4">
    <source>
        <dbReference type="Proteomes" id="UP001597374"/>
    </source>
</evidence>